<reference evidence="4" key="1">
    <citation type="submission" date="2019-06" db="EMBL/GenBank/DDBJ databases">
        <title>Draft genome sequence of the griseofulvin-producing fungus Xylaria cubensis strain G536.</title>
        <authorList>
            <person name="Mead M.E."/>
            <person name="Raja H.A."/>
            <person name="Steenwyk J.L."/>
            <person name="Knowles S.L."/>
            <person name="Oberlies N.H."/>
            <person name="Rokas A."/>
        </authorList>
    </citation>
    <scope>NUCLEOTIDE SEQUENCE [LARGE SCALE GENOMIC DNA]</scope>
    <source>
        <strain evidence="4">G536</strain>
    </source>
</reference>
<sequence length="310" mass="34379">MSSLFAAILYIRLKLLIFLIRLIVRFATPRVHAKPDAVLEIPSRDSGRTIRVHVYSPSPVTFPNGLDDVLQTPRPVLINCFGSGFALPLFGADDLFCSEVSKQTGHVVLDVDYRLAPENPFPAAIHDVEDVVQHVVTRPDKYDIAHISISGFSSGGTLALVIPTLFSANTFRSIVTFYPSVSMVKDPSERKAPVEGPKNGRAPLFWTRLFREGYLKGMDPRDPRISPLYADTANYPRDTLIITAEYDVSALEAEEFAKNAEASAQATDKRVILRRMRSCGHNFDKSKKNSAARDEAYALAIELLISSLKN</sequence>
<dbReference type="Pfam" id="PF07859">
    <property type="entry name" value="Abhydrolase_3"/>
    <property type="match status" value="1"/>
</dbReference>
<dbReference type="OrthoDB" id="408631at2759"/>
<keyword evidence="4" id="KW-1185">Reference proteome</keyword>
<dbReference type="PANTHER" id="PTHR48081:SF8">
    <property type="entry name" value="ALPHA_BETA HYDROLASE FOLD-3 DOMAIN-CONTAINING PROTEIN-RELATED"/>
    <property type="match status" value="1"/>
</dbReference>
<dbReference type="InterPro" id="IPR029058">
    <property type="entry name" value="AB_hydrolase_fold"/>
</dbReference>
<name>A0A553HP21_9PEZI</name>
<evidence type="ECO:0000313" key="3">
    <source>
        <dbReference type="EMBL" id="TRX89649.1"/>
    </source>
</evidence>
<accession>A0A553HP21</accession>
<dbReference type="Proteomes" id="UP000319160">
    <property type="component" value="Unassembled WGS sequence"/>
</dbReference>
<dbReference type="InterPro" id="IPR050300">
    <property type="entry name" value="GDXG_lipolytic_enzyme"/>
</dbReference>
<dbReference type="InterPro" id="IPR013094">
    <property type="entry name" value="AB_hydrolase_3"/>
</dbReference>
<evidence type="ECO:0000313" key="4">
    <source>
        <dbReference type="Proteomes" id="UP000319160"/>
    </source>
</evidence>
<dbReference type="PANTHER" id="PTHR48081">
    <property type="entry name" value="AB HYDROLASE SUPERFAMILY PROTEIN C4A8.06C"/>
    <property type="match status" value="1"/>
</dbReference>
<dbReference type="STRING" id="2512241.A0A553HP21"/>
<evidence type="ECO:0000256" key="1">
    <source>
        <dbReference type="ARBA" id="ARBA00022801"/>
    </source>
</evidence>
<evidence type="ECO:0000259" key="2">
    <source>
        <dbReference type="Pfam" id="PF07859"/>
    </source>
</evidence>
<proteinExistence type="predicted"/>
<dbReference type="SUPFAM" id="SSF53474">
    <property type="entry name" value="alpha/beta-Hydrolases"/>
    <property type="match status" value="1"/>
</dbReference>
<dbReference type="Gene3D" id="3.40.50.1820">
    <property type="entry name" value="alpha/beta hydrolase"/>
    <property type="match status" value="1"/>
</dbReference>
<comment type="caution">
    <text evidence="3">The sequence shown here is derived from an EMBL/GenBank/DDBJ whole genome shotgun (WGS) entry which is preliminary data.</text>
</comment>
<dbReference type="AlphaFoldDB" id="A0A553HP21"/>
<protein>
    <recommendedName>
        <fullName evidence="2">Alpha/beta hydrolase fold-3 domain-containing protein</fullName>
    </recommendedName>
</protein>
<dbReference type="GO" id="GO:0016787">
    <property type="term" value="F:hydrolase activity"/>
    <property type="evidence" value="ECO:0007669"/>
    <property type="project" value="UniProtKB-KW"/>
</dbReference>
<gene>
    <name evidence="3" type="ORF">FHL15_009399</name>
</gene>
<feature type="domain" description="Alpha/beta hydrolase fold-3" evidence="2">
    <location>
        <begin position="81"/>
        <end position="283"/>
    </location>
</feature>
<dbReference type="EMBL" id="VFLP01000064">
    <property type="protein sequence ID" value="TRX89649.1"/>
    <property type="molecule type" value="Genomic_DNA"/>
</dbReference>
<keyword evidence="1" id="KW-0378">Hydrolase</keyword>
<organism evidence="3 4">
    <name type="scientific">Xylaria flabelliformis</name>
    <dbReference type="NCBI Taxonomy" id="2512241"/>
    <lineage>
        <taxon>Eukaryota</taxon>
        <taxon>Fungi</taxon>
        <taxon>Dikarya</taxon>
        <taxon>Ascomycota</taxon>
        <taxon>Pezizomycotina</taxon>
        <taxon>Sordariomycetes</taxon>
        <taxon>Xylariomycetidae</taxon>
        <taxon>Xylariales</taxon>
        <taxon>Xylariaceae</taxon>
        <taxon>Xylaria</taxon>
    </lineage>
</organism>